<dbReference type="Gene3D" id="3.60.20.10">
    <property type="entry name" value="Glutamine Phosphoribosylpyrophosphate, subunit 1, domain 1"/>
    <property type="match status" value="1"/>
</dbReference>
<name>A0A6J6VTT6_9ZZZZ</name>
<evidence type="ECO:0000313" key="4">
    <source>
        <dbReference type="EMBL" id="CAB4686328.1"/>
    </source>
</evidence>
<dbReference type="InterPro" id="IPR026869">
    <property type="entry name" value="EgtC-like"/>
</dbReference>
<dbReference type="EMBL" id="CAFBOC010000014">
    <property type="protein sequence ID" value="CAB4982431.1"/>
    <property type="molecule type" value="Genomic_DNA"/>
</dbReference>
<dbReference type="EMBL" id="CAEZZW010000002">
    <property type="protein sequence ID" value="CAB4775931.1"/>
    <property type="molecule type" value="Genomic_DNA"/>
</dbReference>
<evidence type="ECO:0000313" key="9">
    <source>
        <dbReference type="EMBL" id="CAB4937878.1"/>
    </source>
</evidence>
<dbReference type="PROSITE" id="PS51278">
    <property type="entry name" value="GATASE_TYPE_2"/>
    <property type="match status" value="1"/>
</dbReference>
<evidence type="ECO:0000313" key="6">
    <source>
        <dbReference type="EMBL" id="CAB4775931.1"/>
    </source>
</evidence>
<reference evidence="6" key="1">
    <citation type="submission" date="2020-05" db="EMBL/GenBank/DDBJ databases">
        <authorList>
            <person name="Chiriac C."/>
            <person name="Salcher M."/>
            <person name="Ghai R."/>
            <person name="Kavagutti S V."/>
        </authorList>
    </citation>
    <scope>NUCLEOTIDE SEQUENCE</scope>
</reference>
<dbReference type="EMBL" id="CAFABH010000004">
    <property type="protein sequence ID" value="CAB4823444.1"/>
    <property type="molecule type" value="Genomic_DNA"/>
</dbReference>
<sequence length="247" mass="27779">MCRLMGYVSHEVTTFPRMAGGDFQNFVDLSSVHCDGWGVATIDHGQDKVQLVRAAQMAHTSAQFDSAISSTQSDGGLLHLRWATAGLPVSENNTHPFVYQDFTFIHNGSILPPSALDHLIDPEFAPLILGQTDSERYFYFLMTMIKKCGFVEGVRKGVKLIMESCDYSSINAMVMNEDTLVVVRENNPNRQPEWATQEYYELKYRKDSKGLVVASSGWNQEGWIEIPNHSMLSVDRKDFSTQSILLT</sequence>
<gene>
    <name evidence="4" type="ORF">UFOPK2510_00315</name>
    <name evidence="5" type="ORF">UFOPK2718_00923</name>
    <name evidence="6" type="ORF">UFOPK2936_00505</name>
    <name evidence="7" type="ORF">UFOPK3174_00373</name>
    <name evidence="8" type="ORF">UFOPK3328_00849</name>
    <name evidence="9" type="ORF">UFOPK3779_00310</name>
    <name evidence="10" type="ORF">UFOPK3913_01222</name>
    <name evidence="3" type="ORF">UFOPK4107_00165</name>
</gene>
<protein>
    <submittedName>
        <fullName evidence="6">Unannotated protein</fullName>
    </submittedName>
</protein>
<dbReference type="PANTHER" id="PTHR42824:SF1">
    <property type="entry name" value="GLUTAMINE AMIDOTRANSFERASE YAFJ-RELATED"/>
    <property type="match status" value="1"/>
</dbReference>
<dbReference type="Pfam" id="PF13230">
    <property type="entry name" value="GATase_4"/>
    <property type="match status" value="1"/>
</dbReference>
<evidence type="ECO:0000259" key="2">
    <source>
        <dbReference type="PROSITE" id="PS51278"/>
    </source>
</evidence>
<organism evidence="6">
    <name type="scientific">freshwater metagenome</name>
    <dbReference type="NCBI Taxonomy" id="449393"/>
    <lineage>
        <taxon>unclassified sequences</taxon>
        <taxon>metagenomes</taxon>
        <taxon>ecological metagenomes</taxon>
    </lineage>
</organism>
<dbReference type="InterPro" id="IPR017932">
    <property type="entry name" value="GATase_2_dom"/>
</dbReference>
<evidence type="ECO:0000313" key="10">
    <source>
        <dbReference type="EMBL" id="CAB4982431.1"/>
    </source>
</evidence>
<dbReference type="PANTHER" id="PTHR42824">
    <property type="entry name" value="GLUTAMINE AMIDOTRANSFERASE"/>
    <property type="match status" value="1"/>
</dbReference>
<evidence type="ECO:0000313" key="3">
    <source>
        <dbReference type="EMBL" id="CAB4330788.1"/>
    </source>
</evidence>
<feature type="domain" description="Glutamine amidotransferase type-2" evidence="2">
    <location>
        <begin position="2"/>
        <end position="247"/>
    </location>
</feature>
<evidence type="ECO:0000313" key="7">
    <source>
        <dbReference type="EMBL" id="CAB4823444.1"/>
    </source>
</evidence>
<dbReference type="CDD" id="cd01908">
    <property type="entry name" value="YafJ"/>
    <property type="match status" value="1"/>
</dbReference>
<dbReference type="EMBL" id="CAFBNH010000002">
    <property type="protein sequence ID" value="CAB4937878.1"/>
    <property type="molecule type" value="Genomic_DNA"/>
</dbReference>
<dbReference type="EMBL" id="CAESAE010000001">
    <property type="protein sequence ID" value="CAB4330788.1"/>
    <property type="molecule type" value="Genomic_DNA"/>
</dbReference>
<evidence type="ECO:0000313" key="8">
    <source>
        <dbReference type="EMBL" id="CAB4867392.1"/>
    </source>
</evidence>
<dbReference type="EMBL" id="CAFBLD010000005">
    <property type="protein sequence ID" value="CAB4867392.1"/>
    <property type="molecule type" value="Genomic_DNA"/>
</dbReference>
<evidence type="ECO:0000313" key="5">
    <source>
        <dbReference type="EMBL" id="CAB4726420.1"/>
    </source>
</evidence>
<dbReference type="EMBL" id="CAEZYM010000008">
    <property type="protein sequence ID" value="CAB4726420.1"/>
    <property type="molecule type" value="Genomic_DNA"/>
</dbReference>
<accession>A0A6J6VTT6</accession>
<keyword evidence="1" id="KW-0315">Glutamine amidotransferase</keyword>
<proteinExistence type="predicted"/>
<dbReference type="AlphaFoldDB" id="A0A6J6VTT6"/>
<evidence type="ECO:0000256" key="1">
    <source>
        <dbReference type="ARBA" id="ARBA00022962"/>
    </source>
</evidence>
<dbReference type="InterPro" id="IPR029055">
    <property type="entry name" value="Ntn_hydrolases_N"/>
</dbReference>
<dbReference type="SUPFAM" id="SSF56235">
    <property type="entry name" value="N-terminal nucleophile aminohydrolases (Ntn hydrolases)"/>
    <property type="match status" value="1"/>
</dbReference>
<dbReference type="EMBL" id="CAEZXO010000002">
    <property type="protein sequence ID" value="CAB4686328.1"/>
    <property type="molecule type" value="Genomic_DNA"/>
</dbReference>